<dbReference type="EMBL" id="CP001857">
    <property type="protein sequence ID" value="ADB57607.1"/>
    <property type="molecule type" value="Genomic_DNA"/>
</dbReference>
<dbReference type="STRING" id="572546.Arcpr_0541"/>
<dbReference type="Gene3D" id="6.10.250.690">
    <property type="match status" value="1"/>
</dbReference>
<dbReference type="RefSeq" id="WP_012939943.1">
    <property type="nucleotide sequence ID" value="NC_013741.1"/>
</dbReference>
<dbReference type="SUPFAM" id="SSF52172">
    <property type="entry name" value="CheY-like"/>
    <property type="match status" value="1"/>
</dbReference>
<dbReference type="Gene3D" id="3.30.450.20">
    <property type="entry name" value="PAS domain"/>
    <property type="match status" value="1"/>
</dbReference>
<reference evidence="1 2" key="1">
    <citation type="journal article" date="2010" name="Stand. Genomic Sci.">
        <title>Complete genome sequence of Archaeoglobus profundus type strain (AV18).</title>
        <authorList>
            <person name="von Jan M."/>
            <person name="Lapidus A."/>
            <person name="Del Rio T.G."/>
            <person name="Copeland A."/>
            <person name="Tice H."/>
            <person name="Cheng J.F."/>
            <person name="Lucas S."/>
            <person name="Chen F."/>
            <person name="Nolan M."/>
            <person name="Goodwin L."/>
            <person name="Han C."/>
            <person name="Pitluck S."/>
            <person name="Liolios K."/>
            <person name="Ivanova N."/>
            <person name="Mavromatis K."/>
            <person name="Ovchinnikova G."/>
            <person name="Chertkov O."/>
            <person name="Pati A."/>
            <person name="Chen A."/>
            <person name="Palaniappan K."/>
            <person name="Land M."/>
            <person name="Hauser L."/>
            <person name="Chang Y.J."/>
            <person name="Jeffries C.D."/>
            <person name="Saunders E."/>
            <person name="Brettin T."/>
            <person name="Detter J.C."/>
            <person name="Chain P."/>
            <person name="Eichinger K."/>
            <person name="Huber H."/>
            <person name="Spring S."/>
            <person name="Rohde M."/>
            <person name="Goker M."/>
            <person name="Wirth R."/>
            <person name="Woyke T."/>
            <person name="Bristow J."/>
            <person name="Eisen J.A."/>
            <person name="Markowitz V."/>
            <person name="Hugenholtz P."/>
            <person name="Kyrpides N.C."/>
            <person name="Klenk H.P."/>
        </authorList>
    </citation>
    <scope>NUCLEOTIDE SEQUENCE [LARGE SCALE GENOMIC DNA]</scope>
    <source>
        <strain evidence="2">DSM 5631 / JCM 9629 / NBRC 100127 / Av18</strain>
    </source>
</reference>
<dbReference type="Proteomes" id="UP000001901">
    <property type="component" value="Chromosome"/>
</dbReference>
<accession>D2RH32</accession>
<dbReference type="eggNOG" id="arCOG06536">
    <property type="taxonomic scope" value="Archaea"/>
</dbReference>
<evidence type="ECO:0000313" key="1">
    <source>
        <dbReference type="EMBL" id="ADB57607.1"/>
    </source>
</evidence>
<evidence type="ECO:0000313" key="2">
    <source>
        <dbReference type="Proteomes" id="UP000001901"/>
    </source>
</evidence>
<dbReference type="OrthoDB" id="30671at2157"/>
<dbReference type="InterPro" id="IPR035965">
    <property type="entry name" value="PAS-like_dom_sf"/>
</dbReference>
<dbReference type="PaxDb" id="572546-Arcpr_0541"/>
<proteinExistence type="predicted"/>
<dbReference type="SUPFAM" id="SSF55785">
    <property type="entry name" value="PYP-like sensor domain (PAS domain)"/>
    <property type="match status" value="1"/>
</dbReference>
<dbReference type="KEGG" id="apo:Arcpr_0541"/>
<organism evidence="1 2">
    <name type="scientific">Archaeoglobus profundus (strain DSM 5631 / JCM 9629 / NBRC 100127 / Av18)</name>
    <dbReference type="NCBI Taxonomy" id="572546"/>
    <lineage>
        <taxon>Archaea</taxon>
        <taxon>Methanobacteriati</taxon>
        <taxon>Methanobacteriota</taxon>
        <taxon>Archaeoglobi</taxon>
        <taxon>Archaeoglobales</taxon>
        <taxon>Archaeoglobaceae</taxon>
        <taxon>Archaeoglobus</taxon>
    </lineage>
</organism>
<dbReference type="InterPro" id="IPR011006">
    <property type="entry name" value="CheY-like_superfamily"/>
</dbReference>
<keyword evidence="2" id="KW-1185">Reference proteome</keyword>
<sequence length="290" mass="33536">MRIKIDLRSKTNEELLKKMLSKYEITEGDDFDLLITDTKKLKENIEKILEIRKGEVITPVLVIDSINSKKLVEEGYADDYIQAPVDVRELLAKIDNLLRIRKRSIEIKELKDFILTASKILAEMINQPLVVFDENLNVVYKNSKAEKIDISKLKKLAKKVIESRKPITEELAIGDKFYFVSASPFVKDGKIVRIISVAFDITERVEAENQLKKVAAQLTENVEKFAVLVDRIKNPLTAAIAYLEVYEKNKDVKEKVIAQLERIAKVMEDIDEAWRKSEEVIKFIKRSRER</sequence>
<dbReference type="GeneID" id="8739200"/>
<name>D2RH32_ARCPA</name>
<dbReference type="AlphaFoldDB" id="D2RH32"/>
<dbReference type="HOGENOM" id="CLU_958465_0_0_2"/>
<protein>
    <submittedName>
        <fullName evidence="1">Response regulator receiver protein</fullName>
    </submittedName>
</protein>
<gene>
    <name evidence="1" type="ordered locus">Arcpr_0541</name>
</gene>